<proteinExistence type="predicted"/>
<accession>A0A8J3LGF4</accession>
<sequence length="155" mass="16146">MYRYVGPGELLVAAAAQDGGRPLESFEAVGAWAARVSGEPFTYVVDLDGRLLVADRRSEHVACAGGRDVLGAGELSLRWTGAGWAVAEISNQSTGYAPAPGSWPAVAAALDRAGIARPGGFTAAFEFRHCPGCGQLNLVKDGDYTCCLCETALPE</sequence>
<organism evidence="1 2">
    <name type="scientific">Catellatospora methionotrophica</name>
    <dbReference type="NCBI Taxonomy" id="121620"/>
    <lineage>
        <taxon>Bacteria</taxon>
        <taxon>Bacillati</taxon>
        <taxon>Actinomycetota</taxon>
        <taxon>Actinomycetes</taxon>
        <taxon>Micromonosporales</taxon>
        <taxon>Micromonosporaceae</taxon>
        <taxon>Catellatospora</taxon>
    </lineage>
</organism>
<comment type="caution">
    <text evidence="1">The sequence shown here is derived from an EMBL/GenBank/DDBJ whole genome shotgun (WGS) entry which is preliminary data.</text>
</comment>
<protein>
    <submittedName>
        <fullName evidence="1">Uncharacterized protein</fullName>
    </submittedName>
</protein>
<dbReference type="EMBL" id="BONJ01000045">
    <property type="protein sequence ID" value="GIG18877.1"/>
    <property type="molecule type" value="Genomic_DNA"/>
</dbReference>
<name>A0A8J3LGF4_9ACTN</name>
<reference evidence="1" key="1">
    <citation type="submission" date="2021-01" db="EMBL/GenBank/DDBJ databases">
        <title>Whole genome shotgun sequence of Catellatospora methionotrophica NBRC 14553.</title>
        <authorList>
            <person name="Komaki H."/>
            <person name="Tamura T."/>
        </authorList>
    </citation>
    <scope>NUCLEOTIDE SEQUENCE</scope>
    <source>
        <strain evidence="1">NBRC 14553</strain>
    </source>
</reference>
<evidence type="ECO:0000313" key="1">
    <source>
        <dbReference type="EMBL" id="GIG18877.1"/>
    </source>
</evidence>
<keyword evidence="2" id="KW-1185">Reference proteome</keyword>
<evidence type="ECO:0000313" key="2">
    <source>
        <dbReference type="Proteomes" id="UP000660339"/>
    </source>
</evidence>
<dbReference type="Proteomes" id="UP000660339">
    <property type="component" value="Unassembled WGS sequence"/>
</dbReference>
<dbReference type="AlphaFoldDB" id="A0A8J3LGF4"/>
<gene>
    <name evidence="1" type="ORF">Cme02nite_72090</name>
</gene>